<dbReference type="AlphaFoldDB" id="A0A6A6UF71"/>
<dbReference type="InterPro" id="IPR029016">
    <property type="entry name" value="GAF-like_dom_sf"/>
</dbReference>
<dbReference type="Proteomes" id="UP000799302">
    <property type="component" value="Unassembled WGS sequence"/>
</dbReference>
<evidence type="ECO:0000256" key="3">
    <source>
        <dbReference type="ARBA" id="ARBA00022777"/>
    </source>
</evidence>
<dbReference type="PRINTS" id="PR00344">
    <property type="entry name" value="BCTRLSENSOR"/>
</dbReference>
<feature type="modified residue" description="4-aspartylphosphate" evidence="4">
    <location>
        <position position="1191"/>
    </location>
</feature>
<proteinExistence type="predicted"/>
<dbReference type="InterPro" id="IPR001789">
    <property type="entry name" value="Sig_transdc_resp-reg_receiver"/>
</dbReference>
<dbReference type="CDD" id="cd17546">
    <property type="entry name" value="REC_hyHK_CKI1_RcsC-like"/>
    <property type="match status" value="1"/>
</dbReference>
<dbReference type="InterPro" id="IPR004358">
    <property type="entry name" value="Sig_transdc_His_kin-like_C"/>
</dbReference>
<dbReference type="OrthoDB" id="303614at2759"/>
<dbReference type="InterPro" id="IPR011006">
    <property type="entry name" value="CheY-like_superfamily"/>
</dbReference>
<dbReference type="Gene3D" id="3.30.565.10">
    <property type="entry name" value="Histidine kinase-like ATPase, C-terminal domain"/>
    <property type="match status" value="1"/>
</dbReference>
<evidence type="ECO:0000313" key="8">
    <source>
        <dbReference type="EMBL" id="KAF2670440.1"/>
    </source>
</evidence>
<dbReference type="InterPro" id="IPR003594">
    <property type="entry name" value="HATPase_dom"/>
</dbReference>
<keyword evidence="1 4" id="KW-0597">Phosphoprotein</keyword>
<dbReference type="SUPFAM" id="SSF55781">
    <property type="entry name" value="GAF domain-like"/>
    <property type="match status" value="1"/>
</dbReference>
<name>A0A6A6UF71_9PEZI</name>
<dbReference type="SMART" id="SM00448">
    <property type="entry name" value="REC"/>
    <property type="match status" value="1"/>
</dbReference>
<dbReference type="CDD" id="cd00082">
    <property type="entry name" value="HisKA"/>
    <property type="match status" value="1"/>
</dbReference>
<organism evidence="8 9">
    <name type="scientific">Microthyrium microscopicum</name>
    <dbReference type="NCBI Taxonomy" id="703497"/>
    <lineage>
        <taxon>Eukaryota</taxon>
        <taxon>Fungi</taxon>
        <taxon>Dikarya</taxon>
        <taxon>Ascomycota</taxon>
        <taxon>Pezizomycotina</taxon>
        <taxon>Dothideomycetes</taxon>
        <taxon>Dothideomycetes incertae sedis</taxon>
        <taxon>Microthyriales</taxon>
        <taxon>Microthyriaceae</taxon>
        <taxon>Microthyrium</taxon>
    </lineage>
</organism>
<feature type="region of interest" description="Disordered" evidence="5">
    <location>
        <begin position="470"/>
        <end position="506"/>
    </location>
</feature>
<dbReference type="Pfam" id="PF02518">
    <property type="entry name" value="HATPase_c"/>
    <property type="match status" value="1"/>
</dbReference>
<evidence type="ECO:0000256" key="1">
    <source>
        <dbReference type="ARBA" id="ARBA00022553"/>
    </source>
</evidence>
<feature type="domain" description="Histidine kinase" evidence="6">
    <location>
        <begin position="592"/>
        <end position="857"/>
    </location>
</feature>
<dbReference type="FunFam" id="3.30.450.40:FF:000083">
    <property type="entry name" value="Sensor histidine kinase/response regulator, putative (AFU_orthologue AFUA_4G00660)"/>
    <property type="match status" value="1"/>
</dbReference>
<accession>A0A6A6UF71</accession>
<dbReference type="InterPro" id="IPR050956">
    <property type="entry name" value="2C_system_His_kinase"/>
</dbReference>
<feature type="compositionally biased region" description="Polar residues" evidence="5">
    <location>
        <begin position="365"/>
        <end position="388"/>
    </location>
</feature>
<protein>
    <recommendedName>
        <fullName evidence="10">Sensor histidine kinase/response regulator</fullName>
    </recommendedName>
</protein>
<dbReference type="Gene3D" id="3.40.50.2300">
    <property type="match status" value="1"/>
</dbReference>
<dbReference type="Gene3D" id="3.30.450.40">
    <property type="match status" value="1"/>
</dbReference>
<gene>
    <name evidence="8" type="ORF">BT63DRAFT_470075</name>
</gene>
<dbReference type="InterPro" id="IPR036890">
    <property type="entry name" value="HATPase_C_sf"/>
</dbReference>
<feature type="region of interest" description="Disordered" evidence="5">
    <location>
        <begin position="1025"/>
        <end position="1095"/>
    </location>
</feature>
<keyword evidence="3" id="KW-0418">Kinase</keyword>
<dbReference type="SUPFAM" id="SSF47384">
    <property type="entry name" value="Homodimeric domain of signal transducing histidine kinase"/>
    <property type="match status" value="1"/>
</dbReference>
<dbReference type="PANTHER" id="PTHR43719">
    <property type="entry name" value="TWO-COMPONENT HISTIDINE KINASE"/>
    <property type="match status" value="1"/>
</dbReference>
<evidence type="ECO:0000256" key="2">
    <source>
        <dbReference type="ARBA" id="ARBA00022679"/>
    </source>
</evidence>
<dbReference type="EMBL" id="MU004234">
    <property type="protein sequence ID" value="KAF2670440.1"/>
    <property type="molecule type" value="Genomic_DNA"/>
</dbReference>
<dbReference type="InterPro" id="IPR003661">
    <property type="entry name" value="HisK_dim/P_dom"/>
</dbReference>
<dbReference type="InterPro" id="IPR036097">
    <property type="entry name" value="HisK_dim/P_sf"/>
</dbReference>
<feature type="domain" description="Response regulatory" evidence="7">
    <location>
        <begin position="1102"/>
        <end position="1259"/>
    </location>
</feature>
<dbReference type="FunFam" id="1.10.287.130:FF:000023">
    <property type="entry name" value="Sensor histidine kinase/response regulator, putative"/>
    <property type="match status" value="1"/>
</dbReference>
<evidence type="ECO:0000256" key="4">
    <source>
        <dbReference type="PROSITE-ProRule" id="PRU00169"/>
    </source>
</evidence>
<dbReference type="Pfam" id="PF00072">
    <property type="entry name" value="Response_reg"/>
    <property type="match status" value="1"/>
</dbReference>
<dbReference type="PROSITE" id="PS50110">
    <property type="entry name" value="RESPONSE_REGULATORY"/>
    <property type="match status" value="1"/>
</dbReference>
<dbReference type="Pfam" id="PF01590">
    <property type="entry name" value="GAF"/>
    <property type="match status" value="1"/>
</dbReference>
<dbReference type="Gene3D" id="1.10.287.130">
    <property type="match status" value="1"/>
</dbReference>
<dbReference type="SMART" id="SM00388">
    <property type="entry name" value="HisKA"/>
    <property type="match status" value="1"/>
</dbReference>
<dbReference type="Pfam" id="PF00512">
    <property type="entry name" value="HisKA"/>
    <property type="match status" value="1"/>
</dbReference>
<feature type="compositionally biased region" description="Basic and acidic residues" evidence="5">
    <location>
        <begin position="472"/>
        <end position="481"/>
    </location>
</feature>
<feature type="region of interest" description="Disordered" evidence="5">
    <location>
        <begin position="287"/>
        <end position="323"/>
    </location>
</feature>
<dbReference type="GO" id="GO:0000155">
    <property type="term" value="F:phosphorelay sensor kinase activity"/>
    <property type="evidence" value="ECO:0007669"/>
    <property type="project" value="InterPro"/>
</dbReference>
<dbReference type="SUPFAM" id="SSF55874">
    <property type="entry name" value="ATPase domain of HSP90 chaperone/DNA topoisomerase II/histidine kinase"/>
    <property type="match status" value="1"/>
</dbReference>
<evidence type="ECO:0000313" key="9">
    <source>
        <dbReference type="Proteomes" id="UP000799302"/>
    </source>
</evidence>
<sequence length="1259" mass="138555">MGPDAVRERDLNRYYQPYKNAQSLKSYSPAVTPEENRHNSLWSIIPEDYKPQFSSDRALTAFAQLATLRLGVRRCIVSLIDSKNQYILTEATRTLSLSRHTIDNDDDKVWLGKSVLNRGDAMCENVLETTYTAYDEQGRPYTGDGLVVEDMTKDDRFKDKPFVLNEPCIQFYAGVPIRSRSGHTIGSYACSHNKPRPGGLTLEEFRFMQDMAETVMDHLEMLRDREDRTKGERMIRGLSEFIEGSCALGRPAPSQPNSYATKLAPLNGTPTTAVNTVLNRQTENLRTLEDDLESPPALVDTDGPSKLSGPKATKRVVQPPPSNPTCIFYRAADLIRKSTYADGAVFFRAIGPTLRAKIPDKNTSSDETSFDDSQSGTSGSETILSSASGKPVLSRGPRFTTQRPKKIKPTEREEVKHCEVLGLSISENAPGEDSLGVRDFQFSERSMEKYIKKFPYGKFFSFTEFGSGVSSGDDKSEHEPQSTEPASNGTINGHRLSNEVVKPGSKKRQSFLPTELLKILPGVRTLIFLPLWDPAAERWIAGGFIWTSKAGALLSPHNELPYLKAFGNSITSEYARMNALISDRAKSDFISSISHETRSPLHGILGSVEFLQETELSQYQAGLVTSVNTCAKTLLETLESILDYSKINKLYTRDRNQRRLETRLKKRDTENSIMGPAADVDLHQLLEEVAESVCAGHAFRETHNTGAGYPTENSKTPDSACNLRHVAVSLEIAPKMKNLVRTQPGAIRRIVMNLLGNSLKYTQNGYISVVMKAQQSPTDPTMADVEMTFADTGKGMSLEYQRTRMFSPFSQEDPFADGTGLGLSIVRQIVDSLGGHIDICSTKDVGTTVDVHLTLPLPENLPADEFTEVYNMAKGKKLSLAGANACPKYLGPCLKALQCNIEEWFGMELVPCPDSFDTINGDAVICHETLPDFNKMTLQGAPLIVVCKNQSNQVALRKHLLATLPQCARANIQIVAQPLGPQKLAGVLKNIFTNTQTIMPHPKAPISPPASPKKVQFLDPITESTNALGDDAQPPRPGPDPIPNEKMVTEEHHSSTAIGEPPKRASTEPVSNKEAPPQQPKRPVPIRFKSGLHHDNPPAAHHVLLVDDNAINLQLLTMFMRKIALPHASARDGLEALNKYKDCIACLGDTNNNNGETNDETNGATIDGANGTTQQNGAAKPPSAFTYVLMDISMPVMNGLESTRRIREFEREQGLKKAIIVALTGLASADAQQDALDAGVDFYLPKPVRFADLKRLMGL</sequence>
<evidence type="ECO:0008006" key="10">
    <source>
        <dbReference type="Google" id="ProtNLM"/>
    </source>
</evidence>
<feature type="region of interest" description="Disordered" evidence="5">
    <location>
        <begin position="357"/>
        <end position="412"/>
    </location>
</feature>
<dbReference type="InterPro" id="IPR003018">
    <property type="entry name" value="GAF"/>
</dbReference>
<keyword evidence="2" id="KW-0808">Transferase</keyword>
<feature type="compositionally biased region" description="Polar residues" evidence="5">
    <location>
        <begin position="482"/>
        <end position="491"/>
    </location>
</feature>
<evidence type="ECO:0000259" key="7">
    <source>
        <dbReference type="PROSITE" id="PS50110"/>
    </source>
</evidence>
<dbReference type="SMART" id="SM00387">
    <property type="entry name" value="HATPase_c"/>
    <property type="match status" value="1"/>
</dbReference>
<dbReference type="InterPro" id="IPR005467">
    <property type="entry name" value="His_kinase_dom"/>
</dbReference>
<dbReference type="PANTHER" id="PTHR43719:SF69">
    <property type="entry name" value="HISTIDINE KINASE G7"/>
    <property type="match status" value="1"/>
</dbReference>
<reference evidence="8" key="1">
    <citation type="journal article" date="2020" name="Stud. Mycol.">
        <title>101 Dothideomycetes genomes: a test case for predicting lifestyles and emergence of pathogens.</title>
        <authorList>
            <person name="Haridas S."/>
            <person name="Albert R."/>
            <person name="Binder M."/>
            <person name="Bloem J."/>
            <person name="Labutti K."/>
            <person name="Salamov A."/>
            <person name="Andreopoulos B."/>
            <person name="Baker S."/>
            <person name="Barry K."/>
            <person name="Bills G."/>
            <person name="Bluhm B."/>
            <person name="Cannon C."/>
            <person name="Castanera R."/>
            <person name="Culley D."/>
            <person name="Daum C."/>
            <person name="Ezra D."/>
            <person name="Gonzalez J."/>
            <person name="Henrissat B."/>
            <person name="Kuo A."/>
            <person name="Liang C."/>
            <person name="Lipzen A."/>
            <person name="Lutzoni F."/>
            <person name="Magnuson J."/>
            <person name="Mondo S."/>
            <person name="Nolan M."/>
            <person name="Ohm R."/>
            <person name="Pangilinan J."/>
            <person name="Park H.-J."/>
            <person name="Ramirez L."/>
            <person name="Alfaro M."/>
            <person name="Sun H."/>
            <person name="Tritt A."/>
            <person name="Yoshinaga Y."/>
            <person name="Zwiers L.-H."/>
            <person name="Turgeon B."/>
            <person name="Goodwin S."/>
            <person name="Spatafora J."/>
            <person name="Crous P."/>
            <person name="Grigoriev I."/>
        </authorList>
    </citation>
    <scope>NUCLEOTIDE SEQUENCE</scope>
    <source>
        <strain evidence="8">CBS 115976</strain>
    </source>
</reference>
<evidence type="ECO:0000256" key="5">
    <source>
        <dbReference type="SAM" id="MobiDB-lite"/>
    </source>
</evidence>
<dbReference type="PROSITE" id="PS50109">
    <property type="entry name" value="HIS_KIN"/>
    <property type="match status" value="1"/>
</dbReference>
<keyword evidence="9" id="KW-1185">Reference proteome</keyword>
<dbReference type="SUPFAM" id="SSF52172">
    <property type="entry name" value="CheY-like"/>
    <property type="match status" value="1"/>
</dbReference>
<evidence type="ECO:0000259" key="6">
    <source>
        <dbReference type="PROSITE" id="PS50109"/>
    </source>
</evidence>